<dbReference type="InterPro" id="IPR001129">
    <property type="entry name" value="Membr-assoc_MAPEG"/>
</dbReference>
<dbReference type="Gene3D" id="1.20.120.550">
    <property type="entry name" value="Membrane associated eicosanoid/glutathione metabolism-like domain"/>
    <property type="match status" value="1"/>
</dbReference>
<proteinExistence type="predicted"/>
<keyword evidence="2 5" id="KW-0812">Transmembrane</keyword>
<evidence type="ECO:0000256" key="2">
    <source>
        <dbReference type="ARBA" id="ARBA00022692"/>
    </source>
</evidence>
<keyword evidence="7" id="KW-1185">Reference proteome</keyword>
<keyword evidence="3 5" id="KW-1133">Transmembrane helix</keyword>
<dbReference type="PANTHER" id="PTHR35814">
    <property type="match status" value="1"/>
</dbReference>
<protein>
    <submittedName>
        <fullName evidence="6">Glutathione metabolism protein</fullName>
    </submittedName>
</protein>
<feature type="transmembrane region" description="Helical" evidence="5">
    <location>
        <begin position="108"/>
        <end position="129"/>
    </location>
</feature>
<sequence>MIVPMSAVFASLTALLFLALSFRVVMFRLKYRKGMGITDDLDFQAADRAQANLVEYAPFALILLALGELNGVASQLVYWVGVAFIAGRVLHAWGMISGRGGPHKARMAGILLTWLTILVMIGLVLWNVFQVNG</sequence>
<evidence type="ECO:0000256" key="5">
    <source>
        <dbReference type="SAM" id="Phobius"/>
    </source>
</evidence>
<evidence type="ECO:0000256" key="4">
    <source>
        <dbReference type="ARBA" id="ARBA00023136"/>
    </source>
</evidence>
<reference evidence="6 7" key="1">
    <citation type="submission" date="2017-09" db="EMBL/GenBank/DDBJ databases">
        <title>The draft genome sequences of Marinobacter sp. PWS21.</title>
        <authorList>
            <person name="Cao J."/>
        </authorList>
    </citation>
    <scope>NUCLEOTIDE SEQUENCE [LARGE SCALE GENOMIC DNA]</scope>
    <source>
        <strain evidence="6 7">PWS21</strain>
    </source>
</reference>
<evidence type="ECO:0000256" key="3">
    <source>
        <dbReference type="ARBA" id="ARBA00022989"/>
    </source>
</evidence>
<evidence type="ECO:0000256" key="1">
    <source>
        <dbReference type="ARBA" id="ARBA00004370"/>
    </source>
</evidence>
<dbReference type="GO" id="GO:0016020">
    <property type="term" value="C:membrane"/>
    <property type="evidence" value="ECO:0007669"/>
    <property type="project" value="UniProtKB-SubCell"/>
</dbReference>
<keyword evidence="4 5" id="KW-0472">Membrane</keyword>
<name>A0A2G1UHB0_9GAMM</name>
<evidence type="ECO:0000313" key="6">
    <source>
        <dbReference type="EMBL" id="PHQ13874.1"/>
    </source>
</evidence>
<dbReference type="SUPFAM" id="SSF161084">
    <property type="entry name" value="MAPEG domain-like"/>
    <property type="match status" value="1"/>
</dbReference>
<dbReference type="Proteomes" id="UP000231409">
    <property type="component" value="Unassembled WGS sequence"/>
</dbReference>
<dbReference type="Pfam" id="PF01124">
    <property type="entry name" value="MAPEG"/>
    <property type="match status" value="1"/>
</dbReference>
<organism evidence="6 7">
    <name type="scientific">Marinobacter profundi</name>
    <dbReference type="NCBI Taxonomy" id="2666256"/>
    <lineage>
        <taxon>Bacteria</taxon>
        <taxon>Pseudomonadati</taxon>
        <taxon>Pseudomonadota</taxon>
        <taxon>Gammaproteobacteria</taxon>
        <taxon>Pseudomonadales</taxon>
        <taxon>Marinobacteraceae</taxon>
        <taxon>Marinobacter</taxon>
    </lineage>
</organism>
<dbReference type="AlphaFoldDB" id="A0A2G1UHB0"/>
<dbReference type="InterPro" id="IPR023352">
    <property type="entry name" value="MAPEG-like_dom_sf"/>
</dbReference>
<evidence type="ECO:0000313" key="7">
    <source>
        <dbReference type="Proteomes" id="UP000231409"/>
    </source>
</evidence>
<feature type="transmembrane region" description="Helical" evidence="5">
    <location>
        <begin position="76"/>
        <end position="96"/>
    </location>
</feature>
<dbReference type="PANTHER" id="PTHR35814:SF1">
    <property type="entry name" value="GLUTATHIONE S-TRANSFERASE-RELATED"/>
    <property type="match status" value="1"/>
</dbReference>
<comment type="subcellular location">
    <subcellularLocation>
        <location evidence="1">Membrane</location>
    </subcellularLocation>
</comment>
<dbReference type="EMBL" id="NTFH01000013">
    <property type="protein sequence ID" value="PHQ13874.1"/>
    <property type="molecule type" value="Genomic_DNA"/>
</dbReference>
<gene>
    <name evidence="6" type="ORF">CLH61_16360</name>
</gene>
<comment type="caution">
    <text evidence="6">The sequence shown here is derived from an EMBL/GenBank/DDBJ whole genome shotgun (WGS) entry which is preliminary data.</text>
</comment>
<dbReference type="RefSeq" id="WP_099615838.1">
    <property type="nucleotide sequence ID" value="NZ_KZ319376.1"/>
</dbReference>
<accession>A0A2G1UHB0</accession>